<dbReference type="InParanoid" id="A0A316VZ72"/>
<dbReference type="Proteomes" id="UP000245783">
    <property type="component" value="Unassembled WGS sequence"/>
</dbReference>
<proteinExistence type="predicted"/>
<dbReference type="GeneID" id="37032057"/>
<gene>
    <name evidence="1" type="ORF">IE81DRAFT_122263</name>
</gene>
<organism evidence="1 2">
    <name type="scientific">Ceraceosorus guamensis</name>
    <dbReference type="NCBI Taxonomy" id="1522189"/>
    <lineage>
        <taxon>Eukaryota</taxon>
        <taxon>Fungi</taxon>
        <taxon>Dikarya</taxon>
        <taxon>Basidiomycota</taxon>
        <taxon>Ustilaginomycotina</taxon>
        <taxon>Exobasidiomycetes</taxon>
        <taxon>Ceraceosorales</taxon>
        <taxon>Ceraceosoraceae</taxon>
        <taxon>Ceraceosorus</taxon>
    </lineage>
</organism>
<name>A0A316VZ72_9BASI</name>
<keyword evidence="2" id="KW-1185">Reference proteome</keyword>
<evidence type="ECO:0000313" key="1">
    <source>
        <dbReference type="EMBL" id="PWN42604.1"/>
    </source>
</evidence>
<reference evidence="1 2" key="1">
    <citation type="journal article" date="2018" name="Mol. Biol. Evol.">
        <title>Broad Genomic Sampling Reveals a Smut Pathogenic Ancestry of the Fungal Clade Ustilaginomycotina.</title>
        <authorList>
            <person name="Kijpornyongpan T."/>
            <person name="Mondo S.J."/>
            <person name="Barry K."/>
            <person name="Sandor L."/>
            <person name="Lee J."/>
            <person name="Lipzen A."/>
            <person name="Pangilinan J."/>
            <person name="LaButti K."/>
            <person name="Hainaut M."/>
            <person name="Henrissat B."/>
            <person name="Grigoriev I.V."/>
            <person name="Spatafora J.W."/>
            <person name="Aime M.C."/>
        </authorList>
    </citation>
    <scope>NUCLEOTIDE SEQUENCE [LARGE SCALE GENOMIC DNA]</scope>
    <source>
        <strain evidence="1 2">MCA 4658</strain>
    </source>
</reference>
<dbReference type="EMBL" id="KZ819378">
    <property type="protein sequence ID" value="PWN42604.1"/>
    <property type="molecule type" value="Genomic_DNA"/>
</dbReference>
<accession>A0A316VZ72</accession>
<sequence>MSAQGVRARGRAGKGLESTAVMGSLLSFAAETMVGSPADPFDKLCREDCGVDVHEADVPCRVHTSHKLGGLSSHDQILDGLEASIRRVNSACILWCALTSDRACIAAGTVP</sequence>
<dbReference type="AlphaFoldDB" id="A0A316VZ72"/>
<evidence type="ECO:0000313" key="2">
    <source>
        <dbReference type="Proteomes" id="UP000245783"/>
    </source>
</evidence>
<dbReference type="RefSeq" id="XP_025369764.1">
    <property type="nucleotide sequence ID" value="XM_025510187.1"/>
</dbReference>
<protein>
    <submittedName>
        <fullName evidence="1">Uncharacterized protein</fullName>
    </submittedName>
</protein>